<comment type="caution">
    <text evidence="2">The sequence shown here is derived from an EMBL/GenBank/DDBJ whole genome shotgun (WGS) entry which is preliminary data.</text>
</comment>
<accession>A0A558AM40</accession>
<feature type="domain" description="MOSC" evidence="1">
    <location>
        <begin position="124"/>
        <end position="269"/>
    </location>
</feature>
<evidence type="ECO:0000313" key="2">
    <source>
        <dbReference type="EMBL" id="TVT25332.1"/>
    </source>
</evidence>
<reference evidence="2 3" key="1">
    <citation type="submission" date="2019-07" db="EMBL/GenBank/DDBJ databases">
        <title>New species of Amycolatopsis and Streptomyces.</title>
        <authorList>
            <person name="Duangmal K."/>
            <person name="Teo W.F.A."/>
            <person name="Lipun K."/>
        </authorList>
    </citation>
    <scope>NUCLEOTIDE SEQUENCE [LARGE SCALE GENOMIC DNA]</scope>
    <source>
        <strain evidence="2 3">JCM 30562</strain>
    </source>
</reference>
<dbReference type="Pfam" id="PF03473">
    <property type="entry name" value="MOSC"/>
    <property type="match status" value="1"/>
</dbReference>
<sequence>MRVVALWRYPVKSTLGEEMAELRVDSGGVDGDRALAVIDTFTGFVATAKHPRLWRMLLEFAAMTEDRVFITFPDGTKLPADAPAVAPRLSAVLGRSITVSGIRPDGASVERPAPEDVLDHGVTAVVSAQTLEIGQGSPGCSFVDHSPVHLITTATLRHLGTESVRYRPNLIVDTPPGTAAFVENSWLGREIQIGDDAGARLRVTIPTPRCAVPSLAHGALPRDPDAVRTVMKGNRIEVPGFEGAKPCAGAYAEVIRSGTVRVDDPITMP</sequence>
<dbReference type="Pfam" id="PF03476">
    <property type="entry name" value="MOSC_N"/>
    <property type="match status" value="1"/>
</dbReference>
<dbReference type="Proteomes" id="UP000318578">
    <property type="component" value="Unassembled WGS sequence"/>
</dbReference>
<dbReference type="SUPFAM" id="SSF50800">
    <property type="entry name" value="PK beta-barrel domain-like"/>
    <property type="match status" value="1"/>
</dbReference>
<dbReference type="GO" id="GO:0030151">
    <property type="term" value="F:molybdenum ion binding"/>
    <property type="evidence" value="ECO:0007669"/>
    <property type="project" value="InterPro"/>
</dbReference>
<keyword evidence="3" id="KW-1185">Reference proteome</keyword>
<evidence type="ECO:0000259" key="1">
    <source>
        <dbReference type="PROSITE" id="PS51340"/>
    </source>
</evidence>
<name>A0A558AM40_9PSEU</name>
<protein>
    <submittedName>
        <fullName evidence="2">MOSC domain-containing protein</fullName>
    </submittedName>
</protein>
<dbReference type="OrthoDB" id="9793178at2"/>
<dbReference type="InterPro" id="IPR011037">
    <property type="entry name" value="Pyrv_Knase-like_insert_dom_sf"/>
</dbReference>
<dbReference type="InterPro" id="IPR005302">
    <property type="entry name" value="MoCF_Sase_C"/>
</dbReference>
<organism evidence="2 3">
    <name type="scientific">Amycolatopsis acidiphila</name>
    <dbReference type="NCBI Taxonomy" id="715473"/>
    <lineage>
        <taxon>Bacteria</taxon>
        <taxon>Bacillati</taxon>
        <taxon>Actinomycetota</taxon>
        <taxon>Actinomycetes</taxon>
        <taxon>Pseudonocardiales</taxon>
        <taxon>Pseudonocardiaceae</taxon>
        <taxon>Amycolatopsis</taxon>
    </lineage>
</organism>
<dbReference type="InterPro" id="IPR005303">
    <property type="entry name" value="MOCOS_middle"/>
</dbReference>
<dbReference type="GO" id="GO:0003824">
    <property type="term" value="F:catalytic activity"/>
    <property type="evidence" value="ECO:0007669"/>
    <property type="project" value="InterPro"/>
</dbReference>
<dbReference type="GO" id="GO:0030170">
    <property type="term" value="F:pyridoxal phosphate binding"/>
    <property type="evidence" value="ECO:0007669"/>
    <property type="project" value="InterPro"/>
</dbReference>
<gene>
    <name evidence="2" type="ORF">FNH06_03425</name>
</gene>
<dbReference type="AlphaFoldDB" id="A0A558AM40"/>
<dbReference type="PROSITE" id="PS51340">
    <property type="entry name" value="MOSC"/>
    <property type="match status" value="1"/>
</dbReference>
<proteinExistence type="predicted"/>
<dbReference type="EMBL" id="VJZA01000003">
    <property type="protein sequence ID" value="TVT25332.1"/>
    <property type="molecule type" value="Genomic_DNA"/>
</dbReference>
<dbReference type="RefSeq" id="WP_144633378.1">
    <property type="nucleotide sequence ID" value="NZ_BNAX01000014.1"/>
</dbReference>
<evidence type="ECO:0000313" key="3">
    <source>
        <dbReference type="Proteomes" id="UP000318578"/>
    </source>
</evidence>
<dbReference type="Gene3D" id="2.40.33.20">
    <property type="entry name" value="PK beta-barrel domain-like"/>
    <property type="match status" value="1"/>
</dbReference>